<name>A0ABP9D9B6_9BACT</name>
<dbReference type="EMBL" id="BAABJX010000032">
    <property type="protein sequence ID" value="GAA4835109.1"/>
    <property type="molecule type" value="Genomic_DNA"/>
</dbReference>
<feature type="signal peptide" evidence="1">
    <location>
        <begin position="1"/>
        <end position="23"/>
    </location>
</feature>
<keyword evidence="1" id="KW-0732">Signal</keyword>
<sequence length="521" mass="61374">MNKHRIHSCLFFLFYFFSQVSVAQNIGYHYAIDGTPIDNLFDPISFNPEVQITVPYGGLTPFKGGEVHFANGQKAKGFIALGKTPEYIHFTQKLPSKGKKIPIKEIKFFVMNNQRYWTVSNFLYGDFGGTPQATPVYVRELTKLGDKLFLAYTYPLMSKSKTVYLYKDTNGVIKQVPRKKSERLAFFKQIEPAWESVLTEEQLKEMEAIGVIWYLEAYNRYKSQLKVYHDSNMRETIGQTSTSVYYSLYSQFEKKYYKKEFFDLDGHKVQTRIQTAIYPYDLQSVMYYDSLGKLQRSIKMSNDINDMYGMTDFLYDQNTNYMDVKDYDENEKLHIHRLRVYEDNWSNFNSKIKKDFYMSVLNAQEEEVDVDSVWDSHRQAFVVREFNGNFLEEAYYENEEKEKVYLYLRNAKKPLKGIKSMTLGQNFLMPYEVLFEQKRGYLLLKINVHKDGSYNIGVLKPFHKVVDNYVMGAVIQKLLKTSNLKKVKYKGDYIEREFVLPVYLTNSAPFTAPRIYYFPAF</sequence>
<protein>
    <submittedName>
        <fullName evidence="2">Uncharacterized protein</fullName>
    </submittedName>
</protein>
<proteinExistence type="predicted"/>
<dbReference type="Proteomes" id="UP001500298">
    <property type="component" value="Unassembled WGS sequence"/>
</dbReference>
<evidence type="ECO:0000313" key="2">
    <source>
        <dbReference type="EMBL" id="GAA4835109.1"/>
    </source>
</evidence>
<evidence type="ECO:0000313" key="3">
    <source>
        <dbReference type="Proteomes" id="UP001500298"/>
    </source>
</evidence>
<reference evidence="3" key="1">
    <citation type="journal article" date="2019" name="Int. J. Syst. Evol. Microbiol.">
        <title>The Global Catalogue of Microorganisms (GCM) 10K type strain sequencing project: providing services to taxonomists for standard genome sequencing and annotation.</title>
        <authorList>
            <consortium name="The Broad Institute Genomics Platform"/>
            <consortium name="The Broad Institute Genome Sequencing Center for Infectious Disease"/>
            <person name="Wu L."/>
            <person name="Ma J."/>
        </authorList>
    </citation>
    <scope>NUCLEOTIDE SEQUENCE [LARGE SCALE GENOMIC DNA]</scope>
    <source>
        <strain evidence="3">JCM 18326</strain>
    </source>
</reference>
<gene>
    <name evidence="2" type="ORF">GCM10023331_20400</name>
</gene>
<comment type="caution">
    <text evidence="2">The sequence shown here is derived from an EMBL/GenBank/DDBJ whole genome shotgun (WGS) entry which is preliminary data.</text>
</comment>
<evidence type="ECO:0000256" key="1">
    <source>
        <dbReference type="SAM" id="SignalP"/>
    </source>
</evidence>
<keyword evidence="3" id="KW-1185">Reference proteome</keyword>
<organism evidence="2 3">
    <name type="scientific">Algivirga pacifica</name>
    <dbReference type="NCBI Taxonomy" id="1162670"/>
    <lineage>
        <taxon>Bacteria</taxon>
        <taxon>Pseudomonadati</taxon>
        <taxon>Bacteroidota</taxon>
        <taxon>Cytophagia</taxon>
        <taxon>Cytophagales</taxon>
        <taxon>Flammeovirgaceae</taxon>
        <taxon>Algivirga</taxon>
    </lineage>
</organism>
<accession>A0ABP9D9B6</accession>
<feature type="chain" id="PRO_5046456330" evidence="1">
    <location>
        <begin position="24"/>
        <end position="521"/>
    </location>
</feature>
<dbReference type="RefSeq" id="WP_345371490.1">
    <property type="nucleotide sequence ID" value="NZ_BAABJX010000032.1"/>
</dbReference>